<dbReference type="OrthoDB" id="72464at2"/>
<keyword evidence="1" id="KW-1133">Transmembrane helix</keyword>
<evidence type="ECO:0000313" key="2">
    <source>
        <dbReference type="EMBL" id="GEM49371.1"/>
    </source>
</evidence>
<comment type="caution">
    <text evidence="2">The sequence shown here is derived from an EMBL/GenBank/DDBJ whole genome shotgun (WGS) entry which is preliminary data.</text>
</comment>
<accession>A0A511NAI1</accession>
<dbReference type="AlphaFoldDB" id="A0A511NAI1"/>
<feature type="transmembrane region" description="Helical" evidence="1">
    <location>
        <begin position="50"/>
        <end position="69"/>
    </location>
</feature>
<evidence type="ECO:0000313" key="3">
    <source>
        <dbReference type="Proteomes" id="UP000321306"/>
    </source>
</evidence>
<evidence type="ECO:0000256" key="1">
    <source>
        <dbReference type="SAM" id="Phobius"/>
    </source>
</evidence>
<feature type="transmembrane region" description="Helical" evidence="1">
    <location>
        <begin position="100"/>
        <end position="119"/>
    </location>
</feature>
<feature type="transmembrane region" description="Helical" evidence="1">
    <location>
        <begin position="125"/>
        <end position="145"/>
    </location>
</feature>
<reference evidence="2 3" key="1">
    <citation type="submission" date="2019-07" db="EMBL/GenBank/DDBJ databases">
        <title>Whole genome shotgun sequence of Deinococcus cellulosilyticus NBRC 106333.</title>
        <authorList>
            <person name="Hosoyama A."/>
            <person name="Uohara A."/>
            <person name="Ohji S."/>
            <person name="Ichikawa N."/>
        </authorList>
    </citation>
    <scope>NUCLEOTIDE SEQUENCE [LARGE SCALE GENOMIC DNA]</scope>
    <source>
        <strain evidence="2 3">NBRC 106333</strain>
    </source>
</reference>
<gene>
    <name evidence="2" type="ORF">DC3_50060</name>
</gene>
<keyword evidence="1" id="KW-0472">Membrane</keyword>
<sequence length="162" mass="18125">MKLIDHPYSRTLPLMQRRALIVVFGSSALLAQLLLPSVQTESVAGALPLLLIPLALVCHYALMSEVWVWNRLFRPDRNLDEYERHTRNTFIAQAYNLNRFLIWISVAAFMVGGGLLRSVPSLNVFAGASFEVAVLVFFAVVMGVFEGLPRLIAAWIEDIPEA</sequence>
<dbReference type="Proteomes" id="UP000321306">
    <property type="component" value="Unassembled WGS sequence"/>
</dbReference>
<keyword evidence="3" id="KW-1185">Reference proteome</keyword>
<protein>
    <submittedName>
        <fullName evidence="2">Uncharacterized protein</fullName>
    </submittedName>
</protein>
<dbReference type="RefSeq" id="WP_146889808.1">
    <property type="nucleotide sequence ID" value="NZ_BJXB01000033.1"/>
</dbReference>
<proteinExistence type="predicted"/>
<keyword evidence="1" id="KW-0812">Transmembrane</keyword>
<organism evidence="2 3">
    <name type="scientific">Deinococcus cellulosilyticus (strain DSM 18568 / NBRC 106333 / KACC 11606 / 5516J-15)</name>
    <dbReference type="NCBI Taxonomy" id="1223518"/>
    <lineage>
        <taxon>Bacteria</taxon>
        <taxon>Thermotogati</taxon>
        <taxon>Deinococcota</taxon>
        <taxon>Deinococci</taxon>
        <taxon>Deinococcales</taxon>
        <taxon>Deinococcaceae</taxon>
        <taxon>Deinococcus</taxon>
    </lineage>
</organism>
<dbReference type="EMBL" id="BJXB01000033">
    <property type="protein sequence ID" value="GEM49371.1"/>
    <property type="molecule type" value="Genomic_DNA"/>
</dbReference>
<name>A0A511NAI1_DEIC1</name>